<evidence type="ECO:0000256" key="1">
    <source>
        <dbReference type="SAM" id="MobiDB-lite"/>
    </source>
</evidence>
<dbReference type="EMBL" id="LSBH01000010">
    <property type="protein sequence ID" value="OAQ71670.1"/>
    <property type="molecule type" value="Genomic_DNA"/>
</dbReference>
<dbReference type="OMA" id="WSWQLAM"/>
<comment type="caution">
    <text evidence="4">The sequence shown here is derived from an EMBL/GenBank/DDBJ whole genome shotgun (WGS) entry which is preliminary data.</text>
</comment>
<protein>
    <submittedName>
        <fullName evidence="4">Glycogen debranching enzyme</fullName>
    </submittedName>
</protein>
<feature type="region of interest" description="Disordered" evidence="1">
    <location>
        <begin position="655"/>
        <end position="687"/>
    </location>
</feature>
<dbReference type="Proteomes" id="UP000078340">
    <property type="component" value="Unassembled WGS sequence"/>
</dbReference>
<evidence type="ECO:0000313" key="3">
    <source>
        <dbReference type="EMBL" id="OAQ71670.1"/>
    </source>
</evidence>
<feature type="signal peptide" evidence="2">
    <location>
        <begin position="1"/>
        <end position="18"/>
    </location>
</feature>
<feature type="compositionally biased region" description="Low complexity" evidence="1">
    <location>
        <begin position="655"/>
        <end position="675"/>
    </location>
</feature>
<evidence type="ECO:0000313" key="5">
    <source>
        <dbReference type="Proteomes" id="UP000078340"/>
    </source>
</evidence>
<dbReference type="AlphaFoldDB" id="A0A179HTL2"/>
<evidence type="ECO:0000313" key="4">
    <source>
        <dbReference type="EMBL" id="OAQ92740.1"/>
    </source>
</evidence>
<proteinExistence type="predicted"/>
<evidence type="ECO:0000256" key="2">
    <source>
        <dbReference type="SAM" id="SignalP"/>
    </source>
</evidence>
<dbReference type="EMBL" id="LSBI01000002">
    <property type="protein sequence ID" value="OAQ92740.1"/>
    <property type="molecule type" value="Genomic_DNA"/>
</dbReference>
<dbReference type="OrthoDB" id="2591256at2759"/>
<gene>
    <name evidence="3" type="ORF">VFPBJ_10449</name>
    <name evidence="4" type="ORF">VFPFJ_01901</name>
</gene>
<dbReference type="GeneID" id="28884034"/>
<keyword evidence="2" id="KW-0732">Signal</keyword>
<organism evidence="4 5">
    <name type="scientific">Purpureocillium lilacinum</name>
    <name type="common">Paecilomyces lilacinus</name>
    <dbReference type="NCBI Taxonomy" id="33203"/>
    <lineage>
        <taxon>Eukaryota</taxon>
        <taxon>Fungi</taxon>
        <taxon>Dikarya</taxon>
        <taxon>Ascomycota</taxon>
        <taxon>Pezizomycotina</taxon>
        <taxon>Sordariomycetes</taxon>
        <taxon>Hypocreomycetidae</taxon>
        <taxon>Hypocreales</taxon>
        <taxon>Ophiocordycipitaceae</taxon>
        <taxon>Purpureocillium</taxon>
    </lineage>
</organism>
<sequence length="801" mass="85626">MLRHAILASCGLALGALAQSGSGSSSNSSCAARTLHLADPPYENYFYSDCNVDAQAVVTSPLPDSNLSIIGPRLIVAWPAGNSGICTFFQPQDGKNGSLAIEMVNSTLGTPLGPVYSRNASSRSRNPVVGVEGVLSFNDTAELSLAILGSVRNIRDFTEGPSLLSPEIQSGNRIAKYNGTGAQISRLWLDNVTTTTLTIYPWRNNDTDVRVTNSTVRFGAGFYRFSASFNYPQLKQLQPAQILNNKSQSLVKSEPEQVTALSFFSYTEKLLAGGWRFLTYFGRDTMIAALLLQPVLSTGNGTAMEAVLGAALERINRTDGSVCHEETIGDYATYLNKQKNITSTAAGFTYPMIDTDYFLPILMQRYFNSTPGRVRPLLNTRAGSVDVANSNLTWRDLSYATARKIMNLTAAFETNQTVDNLVHLKDGEVVGQWRDSTYGLANGRIPFDVNTALVPAALYAIARLAATPGVYPNNTVTRDWASLAFARARIWEDSTLPLFEYNRTVDNATALLQQYTRQNTFYKGPTHADALGRYSSNGTIVDYGLAINSSDAPDIIPITHTDTAFRNFLLNSTDDAQLTAFVNASANAVLRPFPAGLTTPVGAVVANPALSGEEVLTANFTNSAYHGTVVWSWQLALMARGFEVQLARCPASNATNNSTTTGGSAGNSTSGNSTTSGGGGGNSTSSGSVPAFCSDKSVYGALKAAYNRLWDVIDANEAQLQSEVWSWTYSVSNATNGTSSGNSTAAGNGTALTNGTAGTGYKFSPLGVLPPPPGVAGGTESNIRQLWSLTFLAVQRNSQFR</sequence>
<accession>A0A179HTL2</accession>
<dbReference type="KEGG" id="plj:28884034"/>
<reference evidence="4 5" key="1">
    <citation type="submission" date="2016-02" db="EMBL/GenBank/DDBJ databases">
        <title>Biosynthesis of antibiotic leucinostatins and their inhibition on Phytophthora in bio-control Purpureocillium lilacinum.</title>
        <authorList>
            <person name="Wang G."/>
            <person name="Liu Z."/>
            <person name="Lin R."/>
            <person name="Li E."/>
            <person name="Mao Z."/>
            <person name="Ling J."/>
            <person name="Yin W."/>
            <person name="Xie B."/>
        </authorList>
    </citation>
    <scope>NUCLEOTIDE SEQUENCE [LARGE SCALE GENOMIC DNA]</scope>
    <source>
        <strain evidence="3">PLBJ-1</strain>
        <strain evidence="4">PLFJ-1</strain>
    </source>
</reference>
<dbReference type="Proteomes" id="UP000078240">
    <property type="component" value="Unassembled WGS sequence"/>
</dbReference>
<name>A0A179HTL2_PURLI</name>
<feature type="chain" id="PRO_5008872979" evidence="2">
    <location>
        <begin position="19"/>
        <end position="801"/>
    </location>
</feature>